<evidence type="ECO:0000256" key="2">
    <source>
        <dbReference type="ARBA" id="ARBA00023136"/>
    </source>
</evidence>
<dbReference type="PANTHER" id="PTHR37482:SF1">
    <property type="entry name" value="OUTER MEMBRANE PROTEIN ASSEMBLY FACTOR BAME"/>
    <property type="match status" value="1"/>
</dbReference>
<dbReference type="HAMAP" id="MF_00925">
    <property type="entry name" value="OM_assembly_BamE"/>
    <property type="match status" value="1"/>
</dbReference>
<keyword evidence="3 4" id="KW-0998">Cell outer membrane</keyword>
<comment type="function">
    <text evidence="4">Part of the outer membrane protein assembly complex, which is involved in assembly and insertion of beta-barrel proteins into the outer membrane.</text>
</comment>
<comment type="similarity">
    <text evidence="4">Belongs to the BamE family.</text>
</comment>
<feature type="chain" id="PRO_5017840827" description="Outer membrane protein assembly factor BamE" evidence="6">
    <location>
        <begin position="26"/>
        <end position="180"/>
    </location>
</feature>
<dbReference type="AlphaFoldDB" id="A0A3E1RAC4"/>
<evidence type="ECO:0000256" key="1">
    <source>
        <dbReference type="ARBA" id="ARBA00022729"/>
    </source>
</evidence>
<evidence type="ECO:0000256" key="5">
    <source>
        <dbReference type="SAM" id="MobiDB-lite"/>
    </source>
</evidence>
<comment type="subcellular location">
    <subcellularLocation>
        <location evidence="4">Cell outer membrane</location>
        <topology evidence="4">Lipid-anchor</topology>
    </subcellularLocation>
</comment>
<evidence type="ECO:0000313" key="8">
    <source>
        <dbReference type="EMBL" id="RFO96316.1"/>
    </source>
</evidence>
<accession>A0A3E1RAC4</accession>
<sequence>MLDTPRLRLPLLALALLTAGLSACSSTPASKSLLDTISPYRFDRVQGNVVTREQVAALKTGMPRAVVKDILGTPLLTSVFHADRWDYVFTFRRQGSPSQERRVTLFFKGDALDHFEADDLPTEAEFVATLKSMPTEGKLPPMEASAESLKKFPPAAKPEPVAPTASRASADYPPLEPLSK</sequence>
<reference evidence="8" key="1">
    <citation type="submission" date="2018-05" db="EMBL/GenBank/DDBJ databases">
        <title>Rhodoferax soyangensis sp.nov., isolated from an oligotrophic freshwater lake.</title>
        <authorList>
            <person name="Park M."/>
        </authorList>
    </citation>
    <scope>NUCLEOTIDE SEQUENCE [LARGE SCALE GENOMIC DNA]</scope>
    <source>
        <strain evidence="8">IMCC26218</strain>
    </source>
</reference>
<organism evidence="8 9">
    <name type="scientific">Rhodoferax lacus</name>
    <dbReference type="NCBI Taxonomy" id="2184758"/>
    <lineage>
        <taxon>Bacteria</taxon>
        <taxon>Pseudomonadati</taxon>
        <taxon>Pseudomonadota</taxon>
        <taxon>Betaproteobacteria</taxon>
        <taxon>Burkholderiales</taxon>
        <taxon>Comamonadaceae</taxon>
        <taxon>Rhodoferax</taxon>
    </lineage>
</organism>
<dbReference type="GO" id="GO:0051205">
    <property type="term" value="P:protein insertion into membrane"/>
    <property type="evidence" value="ECO:0007669"/>
    <property type="project" value="UniProtKB-UniRule"/>
</dbReference>
<name>A0A3E1RAC4_9BURK</name>
<dbReference type="RefSeq" id="WP_117178057.1">
    <property type="nucleotide sequence ID" value="NZ_QFZK01000008.1"/>
</dbReference>
<feature type="region of interest" description="Disordered" evidence="5">
    <location>
        <begin position="132"/>
        <end position="180"/>
    </location>
</feature>
<dbReference type="InterPro" id="IPR007450">
    <property type="entry name" value="BamE_dom"/>
</dbReference>
<keyword evidence="4" id="KW-0449">Lipoprotein</keyword>
<gene>
    <name evidence="4" type="primary">bamE</name>
    <name evidence="8" type="ORF">DIC66_13470</name>
</gene>
<dbReference type="PROSITE" id="PS51257">
    <property type="entry name" value="PROKAR_LIPOPROTEIN"/>
    <property type="match status" value="1"/>
</dbReference>
<dbReference type="PANTHER" id="PTHR37482">
    <property type="entry name" value="OUTER MEMBRANE PROTEIN ASSEMBLY FACTOR BAME"/>
    <property type="match status" value="1"/>
</dbReference>
<evidence type="ECO:0000256" key="4">
    <source>
        <dbReference type="HAMAP-Rule" id="MF_00925"/>
    </source>
</evidence>
<proteinExistence type="inferred from homology"/>
<keyword evidence="4" id="KW-0564">Palmitate</keyword>
<dbReference type="Pfam" id="PF04355">
    <property type="entry name" value="BamE"/>
    <property type="match status" value="1"/>
</dbReference>
<feature type="signal peptide" evidence="6">
    <location>
        <begin position="1"/>
        <end position="25"/>
    </location>
</feature>
<dbReference type="InterPro" id="IPR037873">
    <property type="entry name" value="BamE-like"/>
</dbReference>
<dbReference type="OrthoDB" id="9808250at2"/>
<feature type="domain" description="Outer membrane protein assembly factor BamE" evidence="7">
    <location>
        <begin position="47"/>
        <end position="115"/>
    </location>
</feature>
<evidence type="ECO:0000259" key="7">
    <source>
        <dbReference type="Pfam" id="PF04355"/>
    </source>
</evidence>
<comment type="subunit">
    <text evidence="4">Part of the Bam complex.</text>
</comment>
<keyword evidence="1 4" id="KW-0732">Signal</keyword>
<dbReference type="InterPro" id="IPR026592">
    <property type="entry name" value="BamE"/>
</dbReference>
<dbReference type="GO" id="GO:1990063">
    <property type="term" value="C:Bam protein complex"/>
    <property type="evidence" value="ECO:0007669"/>
    <property type="project" value="TreeGrafter"/>
</dbReference>
<evidence type="ECO:0000256" key="6">
    <source>
        <dbReference type="SAM" id="SignalP"/>
    </source>
</evidence>
<dbReference type="GO" id="GO:0043165">
    <property type="term" value="P:Gram-negative-bacterium-type cell outer membrane assembly"/>
    <property type="evidence" value="ECO:0007669"/>
    <property type="project" value="UniProtKB-UniRule"/>
</dbReference>
<dbReference type="Gene3D" id="3.30.1450.10">
    <property type="match status" value="1"/>
</dbReference>
<evidence type="ECO:0000313" key="9">
    <source>
        <dbReference type="Proteomes" id="UP000260665"/>
    </source>
</evidence>
<dbReference type="EMBL" id="QFZK01000008">
    <property type="protein sequence ID" value="RFO96316.1"/>
    <property type="molecule type" value="Genomic_DNA"/>
</dbReference>
<keyword evidence="2 4" id="KW-0472">Membrane</keyword>
<dbReference type="GO" id="GO:0030674">
    <property type="term" value="F:protein-macromolecule adaptor activity"/>
    <property type="evidence" value="ECO:0007669"/>
    <property type="project" value="TreeGrafter"/>
</dbReference>
<keyword evidence="9" id="KW-1185">Reference proteome</keyword>
<evidence type="ECO:0000256" key="3">
    <source>
        <dbReference type="ARBA" id="ARBA00023237"/>
    </source>
</evidence>
<dbReference type="Proteomes" id="UP000260665">
    <property type="component" value="Unassembled WGS sequence"/>
</dbReference>
<protein>
    <recommendedName>
        <fullName evidence="4">Outer membrane protein assembly factor BamE</fullName>
    </recommendedName>
</protein>
<comment type="caution">
    <text evidence="8">The sequence shown here is derived from an EMBL/GenBank/DDBJ whole genome shotgun (WGS) entry which is preliminary data.</text>
</comment>